<keyword evidence="1 2" id="KW-0808">Transferase</keyword>
<keyword evidence="2" id="KW-0489">Methyltransferase</keyword>
<accession>A0A8H6RMP3</accession>
<dbReference type="OrthoDB" id="10017101at2759"/>
<dbReference type="EMBL" id="JABCIY010000101">
    <property type="protein sequence ID" value="KAF7192921.1"/>
    <property type="molecule type" value="Genomic_DNA"/>
</dbReference>
<dbReference type="Gene3D" id="3.40.50.150">
    <property type="entry name" value="Vaccinia Virus protein VP39"/>
    <property type="match status" value="1"/>
</dbReference>
<dbReference type="InterPro" id="IPR029063">
    <property type="entry name" value="SAM-dependent_MTases_sf"/>
</dbReference>
<dbReference type="SUPFAM" id="SSF53335">
    <property type="entry name" value="S-adenosyl-L-methionine-dependent methyltransferases"/>
    <property type="match status" value="1"/>
</dbReference>
<sequence length="266" mass="30370">MSNKVLHAPIETSATGLRLLDIGCGTGIVTDLMSSTFPHAECIGLDVSKVPKIRAHNSNVKFFQGNVMGQKPTEWIGEEKKRLEKDEELFDYLFSRLLILGMSDWPSFLKKEYELLKPGGWVEVQDLAWDWFSPDGVAISDEWEWLRWLSDHFETKKGIDVHCGNKAEKWMKDAGFEDVQVIKYVFPFCGSSESTLEMREFGRFNAEAVPVMLHHAIEKAVIDGESPVTEELHRKIEEMRSEMKRTLVPGKGMYQIFSVAIGRKPE</sequence>
<evidence type="ECO:0000256" key="1">
    <source>
        <dbReference type="ARBA" id="ARBA00022679"/>
    </source>
</evidence>
<dbReference type="PANTHER" id="PTHR43861:SF3">
    <property type="entry name" value="PUTATIVE (AFU_ORTHOLOGUE AFUA_2G14390)-RELATED"/>
    <property type="match status" value="1"/>
</dbReference>
<name>A0A8H6RMP3_9PEZI</name>
<dbReference type="AlphaFoldDB" id="A0A8H6RMP3"/>
<evidence type="ECO:0000313" key="2">
    <source>
        <dbReference type="EMBL" id="KAF7192921.1"/>
    </source>
</evidence>
<organism evidence="2 3">
    <name type="scientific">Pseudocercospora fuligena</name>
    <dbReference type="NCBI Taxonomy" id="685502"/>
    <lineage>
        <taxon>Eukaryota</taxon>
        <taxon>Fungi</taxon>
        <taxon>Dikarya</taxon>
        <taxon>Ascomycota</taxon>
        <taxon>Pezizomycotina</taxon>
        <taxon>Dothideomycetes</taxon>
        <taxon>Dothideomycetidae</taxon>
        <taxon>Mycosphaerellales</taxon>
        <taxon>Mycosphaerellaceae</taxon>
        <taxon>Pseudocercospora</taxon>
    </lineage>
</organism>
<keyword evidence="3" id="KW-1185">Reference proteome</keyword>
<dbReference type="PANTHER" id="PTHR43861">
    <property type="entry name" value="TRANS-ACONITATE 2-METHYLTRANSFERASE-RELATED"/>
    <property type="match status" value="1"/>
</dbReference>
<dbReference type="GO" id="GO:0032259">
    <property type="term" value="P:methylation"/>
    <property type="evidence" value="ECO:0007669"/>
    <property type="project" value="UniProtKB-KW"/>
</dbReference>
<dbReference type="Pfam" id="PF13489">
    <property type="entry name" value="Methyltransf_23"/>
    <property type="match status" value="1"/>
</dbReference>
<gene>
    <name evidence="2" type="ORF">HII31_05732</name>
</gene>
<comment type="caution">
    <text evidence="2">The sequence shown here is derived from an EMBL/GenBank/DDBJ whole genome shotgun (WGS) entry which is preliminary data.</text>
</comment>
<proteinExistence type="predicted"/>
<evidence type="ECO:0000313" key="3">
    <source>
        <dbReference type="Proteomes" id="UP000660729"/>
    </source>
</evidence>
<dbReference type="GO" id="GO:0008168">
    <property type="term" value="F:methyltransferase activity"/>
    <property type="evidence" value="ECO:0007669"/>
    <property type="project" value="UniProtKB-KW"/>
</dbReference>
<dbReference type="Proteomes" id="UP000660729">
    <property type="component" value="Unassembled WGS sequence"/>
</dbReference>
<protein>
    <submittedName>
        <fullName evidence="2">Methyltransferase fsdD</fullName>
    </submittedName>
</protein>
<dbReference type="CDD" id="cd02440">
    <property type="entry name" value="AdoMet_MTases"/>
    <property type="match status" value="1"/>
</dbReference>
<reference evidence="2" key="1">
    <citation type="submission" date="2020-04" db="EMBL/GenBank/DDBJ databases">
        <title>Draft genome resource of the tomato pathogen Pseudocercospora fuligena.</title>
        <authorList>
            <person name="Zaccaron A."/>
        </authorList>
    </citation>
    <scope>NUCLEOTIDE SEQUENCE</scope>
    <source>
        <strain evidence="2">PF001</strain>
    </source>
</reference>